<dbReference type="SUPFAM" id="SSF51735">
    <property type="entry name" value="NAD(P)-binding Rossmann-fold domains"/>
    <property type="match status" value="1"/>
</dbReference>
<keyword evidence="6" id="KW-0560">Oxidoreductase</keyword>
<dbReference type="Gene3D" id="3.90.180.10">
    <property type="entry name" value="Medium-chain alcohol dehydrogenases, catalytic domain"/>
    <property type="match status" value="1"/>
</dbReference>
<comment type="cofactor">
    <cofactor evidence="1 8">
        <name>Zn(2+)</name>
        <dbReference type="ChEBI" id="CHEBI:29105"/>
    </cofactor>
</comment>
<dbReference type="InterPro" id="IPR002328">
    <property type="entry name" value="ADH_Zn_CS"/>
</dbReference>
<evidence type="ECO:0000256" key="6">
    <source>
        <dbReference type="ARBA" id="ARBA00023002"/>
    </source>
</evidence>
<dbReference type="GO" id="GO:0008270">
    <property type="term" value="F:zinc ion binding"/>
    <property type="evidence" value="ECO:0007669"/>
    <property type="project" value="InterPro"/>
</dbReference>
<sequence length="371" mass="39109">MTASTTPSKSHRAAVLFGAKELRLEQVPTPELQPHEVQVAPRATGICGTDLHYYQNGRNGVYVVETPLVLGHEAAGEVVAVGAAVTTLRVGDRVAVEPQLACLACGQCSSGRYNLCPRMRFNGSASARPPAQGSLQELWNHPARLCYRLPDSVGFDEGALVEPLSVALHSVRKGRLEAGQRVVITGAGAIGLLCARVAKISGASSVVMVDVDEARLTFARRQKLADQTFRAATSVAAGESAADFAARTAREMREALGVGEADLALECTGVESCVNICLAAAAPGSKVILVGMGRPLQQVNLGMALTREMELIGVWRYANTFQPAIDLIAAGMVDAKSLITHRFPMEKAAEALELALTKPADLIKCVLTSGG</sequence>
<dbReference type="CDD" id="cd05285">
    <property type="entry name" value="sorbitol_DH"/>
    <property type="match status" value="1"/>
</dbReference>
<evidence type="ECO:0000256" key="5">
    <source>
        <dbReference type="ARBA" id="ARBA00022833"/>
    </source>
</evidence>
<evidence type="ECO:0000256" key="7">
    <source>
        <dbReference type="ARBA" id="ARBA00023027"/>
    </source>
</evidence>
<dbReference type="InterPro" id="IPR011032">
    <property type="entry name" value="GroES-like_sf"/>
</dbReference>
<dbReference type="SMART" id="SM00829">
    <property type="entry name" value="PKS_ER"/>
    <property type="match status" value="1"/>
</dbReference>
<keyword evidence="5 8" id="KW-0862">Zinc</keyword>
<reference evidence="10" key="1">
    <citation type="submission" date="2022-07" db="EMBL/GenBank/DDBJ databases">
        <title>Fungi with potential for degradation of polypropylene.</title>
        <authorList>
            <person name="Gostincar C."/>
        </authorList>
    </citation>
    <scope>NUCLEOTIDE SEQUENCE</scope>
    <source>
        <strain evidence="10">EXF-13308</strain>
    </source>
</reference>
<gene>
    <name evidence="10" type="ORF">NKR23_g6393</name>
</gene>
<dbReference type="Proteomes" id="UP001174694">
    <property type="component" value="Unassembled WGS sequence"/>
</dbReference>
<dbReference type="PANTHER" id="PTHR43161">
    <property type="entry name" value="SORBITOL DEHYDROGENASE"/>
    <property type="match status" value="1"/>
</dbReference>
<keyword evidence="11" id="KW-1185">Reference proteome</keyword>
<dbReference type="InterPro" id="IPR045306">
    <property type="entry name" value="SDH-like"/>
</dbReference>
<dbReference type="Pfam" id="PF08240">
    <property type="entry name" value="ADH_N"/>
    <property type="match status" value="1"/>
</dbReference>
<keyword evidence="7" id="KW-0520">NAD</keyword>
<evidence type="ECO:0000256" key="3">
    <source>
        <dbReference type="ARBA" id="ARBA00008072"/>
    </source>
</evidence>
<dbReference type="InterPro" id="IPR036291">
    <property type="entry name" value="NAD(P)-bd_dom_sf"/>
</dbReference>
<dbReference type="AlphaFoldDB" id="A0AA38RB60"/>
<evidence type="ECO:0000313" key="10">
    <source>
        <dbReference type="EMBL" id="KAJ9143797.1"/>
    </source>
</evidence>
<evidence type="ECO:0000256" key="1">
    <source>
        <dbReference type="ARBA" id="ARBA00001947"/>
    </source>
</evidence>
<comment type="caution">
    <text evidence="10">The sequence shown here is derived from an EMBL/GenBank/DDBJ whole genome shotgun (WGS) entry which is preliminary data.</text>
</comment>
<feature type="domain" description="Enoyl reductase (ER)" evidence="9">
    <location>
        <begin position="18"/>
        <end position="367"/>
    </location>
</feature>
<comment type="pathway">
    <text evidence="2">Carbohydrate degradation.</text>
</comment>
<dbReference type="Pfam" id="PF00107">
    <property type="entry name" value="ADH_zinc_N"/>
    <property type="match status" value="1"/>
</dbReference>
<dbReference type="Gene3D" id="3.40.50.720">
    <property type="entry name" value="NAD(P)-binding Rossmann-like Domain"/>
    <property type="match status" value="1"/>
</dbReference>
<dbReference type="InterPro" id="IPR020843">
    <property type="entry name" value="ER"/>
</dbReference>
<name>A0AA38RB60_9PEZI</name>
<dbReference type="EMBL" id="JANBVO010000018">
    <property type="protein sequence ID" value="KAJ9143797.1"/>
    <property type="molecule type" value="Genomic_DNA"/>
</dbReference>
<dbReference type="SUPFAM" id="SSF50129">
    <property type="entry name" value="GroES-like"/>
    <property type="match status" value="1"/>
</dbReference>
<evidence type="ECO:0000256" key="8">
    <source>
        <dbReference type="RuleBase" id="RU361277"/>
    </source>
</evidence>
<keyword evidence="4 8" id="KW-0479">Metal-binding</keyword>
<dbReference type="InterPro" id="IPR013149">
    <property type="entry name" value="ADH-like_C"/>
</dbReference>
<organism evidence="10 11">
    <name type="scientific">Pleurostoma richardsiae</name>
    <dbReference type="NCBI Taxonomy" id="41990"/>
    <lineage>
        <taxon>Eukaryota</taxon>
        <taxon>Fungi</taxon>
        <taxon>Dikarya</taxon>
        <taxon>Ascomycota</taxon>
        <taxon>Pezizomycotina</taxon>
        <taxon>Sordariomycetes</taxon>
        <taxon>Sordariomycetidae</taxon>
        <taxon>Calosphaeriales</taxon>
        <taxon>Pleurostomataceae</taxon>
        <taxon>Pleurostoma</taxon>
    </lineage>
</organism>
<dbReference type="PROSITE" id="PS00059">
    <property type="entry name" value="ADH_ZINC"/>
    <property type="match status" value="1"/>
</dbReference>
<evidence type="ECO:0000259" key="9">
    <source>
        <dbReference type="SMART" id="SM00829"/>
    </source>
</evidence>
<proteinExistence type="inferred from homology"/>
<dbReference type="PANTHER" id="PTHR43161:SF25">
    <property type="entry name" value="ALCOHOL DEHYDROGENASE, PUTATIVE (AFU_ORTHOLOGUE AFUA_1G14390)-RELATED"/>
    <property type="match status" value="1"/>
</dbReference>
<evidence type="ECO:0000256" key="4">
    <source>
        <dbReference type="ARBA" id="ARBA00022723"/>
    </source>
</evidence>
<comment type="similarity">
    <text evidence="3 8">Belongs to the zinc-containing alcohol dehydrogenase family.</text>
</comment>
<dbReference type="GO" id="GO:0006062">
    <property type="term" value="P:sorbitol catabolic process"/>
    <property type="evidence" value="ECO:0007669"/>
    <property type="project" value="TreeGrafter"/>
</dbReference>
<dbReference type="GO" id="GO:0003939">
    <property type="term" value="F:L-iditol 2-dehydrogenase (NAD+) activity"/>
    <property type="evidence" value="ECO:0007669"/>
    <property type="project" value="TreeGrafter"/>
</dbReference>
<protein>
    <submittedName>
        <fullName evidence="10">Alcohol dehydrogenase GroES-like domain-containing protein</fullName>
    </submittedName>
</protein>
<accession>A0AA38RB60</accession>
<dbReference type="InterPro" id="IPR013154">
    <property type="entry name" value="ADH-like_N"/>
</dbReference>
<evidence type="ECO:0000256" key="2">
    <source>
        <dbReference type="ARBA" id="ARBA00004921"/>
    </source>
</evidence>
<evidence type="ECO:0000313" key="11">
    <source>
        <dbReference type="Proteomes" id="UP001174694"/>
    </source>
</evidence>